<feature type="signal peptide" evidence="5">
    <location>
        <begin position="1"/>
        <end position="25"/>
    </location>
</feature>
<gene>
    <name evidence="7" type="ORF">HHU12_21765</name>
</gene>
<dbReference type="InterPro" id="IPR024607">
    <property type="entry name" value="Sulfatase_CS"/>
</dbReference>
<dbReference type="PANTHER" id="PTHR42693">
    <property type="entry name" value="ARYLSULFATASE FAMILY MEMBER"/>
    <property type="match status" value="1"/>
</dbReference>
<feature type="domain" description="Sulfatase N-terminal" evidence="6">
    <location>
        <begin position="29"/>
        <end position="365"/>
    </location>
</feature>
<dbReference type="RefSeq" id="WP_169658851.1">
    <property type="nucleotide sequence ID" value="NZ_JABANE010000069.1"/>
</dbReference>
<keyword evidence="2" id="KW-0479">Metal-binding</keyword>
<keyword evidence="8" id="KW-1185">Reference proteome</keyword>
<evidence type="ECO:0000313" key="8">
    <source>
        <dbReference type="Proteomes" id="UP000576082"/>
    </source>
</evidence>
<dbReference type="SUPFAM" id="SSF53649">
    <property type="entry name" value="Alkaline phosphatase-like"/>
    <property type="match status" value="1"/>
</dbReference>
<dbReference type="EMBL" id="JABANE010000069">
    <property type="protein sequence ID" value="NME70619.1"/>
    <property type="molecule type" value="Genomic_DNA"/>
</dbReference>
<dbReference type="PANTHER" id="PTHR42693:SF53">
    <property type="entry name" value="ENDO-4-O-SULFATASE"/>
    <property type="match status" value="1"/>
</dbReference>
<dbReference type="Gene3D" id="3.30.1120.10">
    <property type="match status" value="1"/>
</dbReference>
<feature type="chain" id="PRO_5030771348" evidence="5">
    <location>
        <begin position="26"/>
        <end position="463"/>
    </location>
</feature>
<dbReference type="AlphaFoldDB" id="A0A7X9XBH0"/>
<comment type="similarity">
    <text evidence="1">Belongs to the sulfatase family.</text>
</comment>
<dbReference type="GO" id="GO:0046872">
    <property type="term" value="F:metal ion binding"/>
    <property type="evidence" value="ECO:0007669"/>
    <property type="project" value="UniProtKB-KW"/>
</dbReference>
<dbReference type="InterPro" id="IPR017850">
    <property type="entry name" value="Alkaline_phosphatase_core_sf"/>
</dbReference>
<keyword evidence="4" id="KW-0106">Calcium</keyword>
<keyword evidence="5" id="KW-0732">Signal</keyword>
<evidence type="ECO:0000256" key="1">
    <source>
        <dbReference type="ARBA" id="ARBA00008779"/>
    </source>
</evidence>
<reference evidence="7 8" key="1">
    <citation type="submission" date="2020-04" db="EMBL/GenBank/DDBJ databases">
        <title>Flammeovirga sp. SR4, a novel species isolated from seawater.</title>
        <authorList>
            <person name="Wang X."/>
        </authorList>
    </citation>
    <scope>NUCLEOTIDE SEQUENCE [LARGE SCALE GENOMIC DNA]</scope>
    <source>
        <strain evidence="7 8">ATCC 23126</strain>
    </source>
</reference>
<organism evidence="7 8">
    <name type="scientific">Flammeovirga aprica JL-4</name>
    <dbReference type="NCBI Taxonomy" id="694437"/>
    <lineage>
        <taxon>Bacteria</taxon>
        <taxon>Pseudomonadati</taxon>
        <taxon>Bacteroidota</taxon>
        <taxon>Cytophagia</taxon>
        <taxon>Cytophagales</taxon>
        <taxon>Flammeovirgaceae</taxon>
        <taxon>Flammeovirga</taxon>
    </lineage>
</organism>
<keyword evidence="7" id="KW-0808">Transferase</keyword>
<evidence type="ECO:0000256" key="2">
    <source>
        <dbReference type="ARBA" id="ARBA00022723"/>
    </source>
</evidence>
<name>A0A7X9XBH0_9BACT</name>
<keyword evidence="3 7" id="KW-0378">Hydrolase</keyword>
<accession>A0A7X9XBH0</accession>
<dbReference type="PROSITE" id="PS00149">
    <property type="entry name" value="SULFATASE_2"/>
    <property type="match status" value="1"/>
</dbReference>
<dbReference type="Proteomes" id="UP000576082">
    <property type="component" value="Unassembled WGS sequence"/>
</dbReference>
<evidence type="ECO:0000256" key="4">
    <source>
        <dbReference type="ARBA" id="ARBA00022837"/>
    </source>
</evidence>
<protein>
    <submittedName>
        <fullName evidence="7">Sulfatase-like hydrolase/transferase</fullName>
    </submittedName>
</protein>
<sequence length="463" mass="52484">MNYKIITWKLIVFLSFLGMSTQAIAQDRPNIIFILADDMGYGDLPAYGHPYTKTPHLDKLADQGKIFTQGYMSGSWCMPARAALMTSLFPSREFLSSFVIDVEKPSVTSVMSGAGYKTAHIGKWHIGDNKRGENAPPPSEYGIDLSFTTQSTGPGFTSKDKKKPHYREHTTTHYVDMAIDFAKENKKEPFFINLWLYPTHSYIDPLPKYLARFKDLKVDINDFESEYQRDFLNFVAETNDIDKAMQSYCADVSNLDDEIGRLLKALEEMGLEENTIIIFSSDNGPGPILNNTKKLRERYAKKPNLANSVGSAGPFRQRKGSMYEGGIRAPWIVKWPKKIKGGTKDEETVITGVDFLPTVASLAGVEVPTTMQMDGVDVSKAILGKPQEREKLHFWSDKPNWQVVRDGKWKAHLHLNKVQLYDLEADQGETTDVAEQYPELVAKYGKLLREWKKEIHKPVHKSK</sequence>
<dbReference type="InterPro" id="IPR050738">
    <property type="entry name" value="Sulfatase"/>
</dbReference>
<evidence type="ECO:0000259" key="6">
    <source>
        <dbReference type="Pfam" id="PF00884"/>
    </source>
</evidence>
<comment type="caution">
    <text evidence="7">The sequence shown here is derived from an EMBL/GenBank/DDBJ whole genome shotgun (WGS) entry which is preliminary data.</text>
</comment>
<evidence type="ECO:0000256" key="3">
    <source>
        <dbReference type="ARBA" id="ARBA00022801"/>
    </source>
</evidence>
<proteinExistence type="inferred from homology"/>
<dbReference type="GO" id="GO:0016740">
    <property type="term" value="F:transferase activity"/>
    <property type="evidence" value="ECO:0007669"/>
    <property type="project" value="UniProtKB-KW"/>
</dbReference>
<dbReference type="GO" id="GO:0004065">
    <property type="term" value="F:arylsulfatase activity"/>
    <property type="evidence" value="ECO:0007669"/>
    <property type="project" value="TreeGrafter"/>
</dbReference>
<dbReference type="Gene3D" id="3.40.720.10">
    <property type="entry name" value="Alkaline Phosphatase, subunit A"/>
    <property type="match status" value="1"/>
</dbReference>
<dbReference type="InterPro" id="IPR000917">
    <property type="entry name" value="Sulfatase_N"/>
</dbReference>
<dbReference type="Pfam" id="PF00884">
    <property type="entry name" value="Sulfatase"/>
    <property type="match status" value="1"/>
</dbReference>
<evidence type="ECO:0000256" key="5">
    <source>
        <dbReference type="SAM" id="SignalP"/>
    </source>
</evidence>
<evidence type="ECO:0000313" key="7">
    <source>
        <dbReference type="EMBL" id="NME70619.1"/>
    </source>
</evidence>